<evidence type="ECO:0008006" key="3">
    <source>
        <dbReference type="Google" id="ProtNLM"/>
    </source>
</evidence>
<evidence type="ECO:0000313" key="1">
    <source>
        <dbReference type="EMBL" id="NRD22281.1"/>
    </source>
</evidence>
<reference evidence="1 2" key="1">
    <citation type="journal article" date="2015" name="Int. J. Syst. Evol. Microbiol.">
        <title>Winogradskyella litoriviva sp. nov., isolated from coastal seawater.</title>
        <authorList>
            <person name="Nedashkovskaya O.I."/>
            <person name="Kukhlevskiy A.D."/>
            <person name="Zhukova N.V."/>
            <person name="Kim S.J."/>
            <person name="Rhee S.K."/>
            <person name="Mikhailov V.V."/>
        </authorList>
    </citation>
    <scope>NUCLEOTIDE SEQUENCE [LARGE SCALE GENOMIC DNA]</scope>
    <source>
        <strain evidence="1 2">KMM6491</strain>
    </source>
</reference>
<name>A0ABX2E2S7_9FLAO</name>
<sequence length="108" mass="13091">MEKVTVYYRPQVTTYINELVYSLYKRDYFGFMEDAIIYKDKLIDFIENNISNFPYKNTPLALAHFGSNYIFYNSTKRTTWYIFFERSDSDFLVTYISNNHHPISEFLK</sequence>
<organism evidence="1 2">
    <name type="scientific">Winogradskyella litoriviva</name>
    <dbReference type="NCBI Taxonomy" id="1220182"/>
    <lineage>
        <taxon>Bacteria</taxon>
        <taxon>Pseudomonadati</taxon>
        <taxon>Bacteroidota</taxon>
        <taxon>Flavobacteriia</taxon>
        <taxon>Flavobacteriales</taxon>
        <taxon>Flavobacteriaceae</taxon>
        <taxon>Winogradskyella</taxon>
    </lineage>
</organism>
<comment type="caution">
    <text evidence="1">The sequence shown here is derived from an EMBL/GenBank/DDBJ whole genome shotgun (WGS) entry which is preliminary data.</text>
</comment>
<dbReference type="RefSeq" id="WP_173299918.1">
    <property type="nucleotide sequence ID" value="NZ_JABRWQ010000001.1"/>
</dbReference>
<accession>A0ABX2E2S7</accession>
<protein>
    <recommendedName>
        <fullName evidence="3">Type II toxin-antitoxin system RelE/ParE family toxin</fullName>
    </recommendedName>
</protein>
<keyword evidence="2" id="KW-1185">Reference proteome</keyword>
<gene>
    <name evidence="1" type="ORF">HNV10_03450</name>
</gene>
<dbReference type="EMBL" id="JABRWQ010000001">
    <property type="protein sequence ID" value="NRD22281.1"/>
    <property type="molecule type" value="Genomic_DNA"/>
</dbReference>
<evidence type="ECO:0000313" key="2">
    <source>
        <dbReference type="Proteomes" id="UP000805085"/>
    </source>
</evidence>
<proteinExistence type="predicted"/>
<dbReference type="Proteomes" id="UP000805085">
    <property type="component" value="Unassembled WGS sequence"/>
</dbReference>